<dbReference type="SUPFAM" id="SSF51735">
    <property type="entry name" value="NAD(P)-binding Rossmann-fold domains"/>
    <property type="match status" value="1"/>
</dbReference>
<evidence type="ECO:0000256" key="11">
    <source>
        <dbReference type="ARBA" id="ARBA00023034"/>
    </source>
</evidence>
<evidence type="ECO:0000256" key="4">
    <source>
        <dbReference type="ARBA" id="ARBA00007505"/>
    </source>
</evidence>
<dbReference type="RefSeq" id="WP_132122185.1">
    <property type="nucleotide sequence ID" value="NZ_SMJU01000022.1"/>
</dbReference>
<dbReference type="InterPro" id="IPR044516">
    <property type="entry name" value="UXS-like"/>
</dbReference>
<protein>
    <recommendedName>
        <fullName evidence="5">UDP-glucuronate decarboxylase</fullName>
        <ecNumber evidence="5">4.1.1.35</ecNumber>
    </recommendedName>
</protein>
<dbReference type="Proteomes" id="UP000295706">
    <property type="component" value="Unassembled WGS sequence"/>
</dbReference>
<comment type="cofactor">
    <cofactor evidence="1">
        <name>NAD(+)</name>
        <dbReference type="ChEBI" id="CHEBI:57540"/>
    </cofactor>
</comment>
<dbReference type="GO" id="GO:0005737">
    <property type="term" value="C:cytoplasm"/>
    <property type="evidence" value="ECO:0007669"/>
    <property type="project" value="TreeGrafter"/>
</dbReference>
<comment type="similarity">
    <text evidence="4">Belongs to the NAD(P)-dependent epimerase/dehydratase family. UDP-glucuronic acid decarboxylase subfamily.</text>
</comment>
<dbReference type="Pfam" id="PF16363">
    <property type="entry name" value="GDP_Man_Dehyd"/>
    <property type="match status" value="1"/>
</dbReference>
<dbReference type="GO" id="GO:0033320">
    <property type="term" value="P:UDP-D-xylose biosynthetic process"/>
    <property type="evidence" value="ECO:0007669"/>
    <property type="project" value="UniProtKB-UniPathway"/>
</dbReference>
<evidence type="ECO:0000313" key="17">
    <source>
        <dbReference type="Proteomes" id="UP000295706"/>
    </source>
</evidence>
<dbReference type="OrthoDB" id="9811743at2"/>
<evidence type="ECO:0000256" key="1">
    <source>
        <dbReference type="ARBA" id="ARBA00001911"/>
    </source>
</evidence>
<dbReference type="EC" id="4.1.1.35" evidence="5"/>
<dbReference type="EMBL" id="SMJU01000022">
    <property type="protein sequence ID" value="TDB58683.1"/>
    <property type="molecule type" value="Genomic_DNA"/>
</dbReference>
<proteinExistence type="inferred from homology"/>
<evidence type="ECO:0000256" key="8">
    <source>
        <dbReference type="ARBA" id="ARBA00022968"/>
    </source>
</evidence>
<dbReference type="Gene3D" id="3.40.50.720">
    <property type="entry name" value="NAD(P)-binding Rossmann-like Domain"/>
    <property type="match status" value="1"/>
</dbReference>
<feature type="domain" description="NAD(P)-binding" evidence="15">
    <location>
        <begin position="5"/>
        <end position="301"/>
    </location>
</feature>
<comment type="pathway">
    <text evidence="3">Nucleotide-sugar biosynthesis; UDP-alpha-D-xylose biosynthesis; UDP-alpha-D-xylose from UDP-alpha-D-glucuronate: step 1/1.</text>
</comment>
<dbReference type="AlphaFoldDB" id="A0A4R4JVQ3"/>
<evidence type="ECO:0000256" key="6">
    <source>
        <dbReference type="ARBA" id="ARBA00022692"/>
    </source>
</evidence>
<keyword evidence="6" id="KW-0812">Transmembrane</keyword>
<gene>
    <name evidence="16" type="ORF">EZE20_22960</name>
</gene>
<evidence type="ECO:0000313" key="16">
    <source>
        <dbReference type="EMBL" id="TDB58683.1"/>
    </source>
</evidence>
<keyword evidence="12" id="KW-0472">Membrane</keyword>
<keyword evidence="9" id="KW-1133">Transmembrane helix</keyword>
<dbReference type="PANTHER" id="PTHR43078">
    <property type="entry name" value="UDP-GLUCURONIC ACID DECARBOXYLASE-RELATED"/>
    <property type="match status" value="1"/>
</dbReference>
<keyword evidence="13" id="KW-0325">Glycoprotein</keyword>
<evidence type="ECO:0000256" key="13">
    <source>
        <dbReference type="ARBA" id="ARBA00023180"/>
    </source>
</evidence>
<keyword evidence="10" id="KW-0520">NAD</keyword>
<dbReference type="FunFam" id="3.40.50.720:FF:000065">
    <property type="entry name" value="UDP-glucuronic acid decarboxylase 1"/>
    <property type="match status" value="1"/>
</dbReference>
<dbReference type="UniPathway" id="UPA00796">
    <property type="reaction ID" value="UER00771"/>
</dbReference>
<dbReference type="InterPro" id="IPR036291">
    <property type="entry name" value="NAD(P)-bd_dom_sf"/>
</dbReference>
<sequence>MKRVLITGAAGFLGSHLCDRFIQEGFYVIGMDNLITGDMRNIEHLMPHPNFEFNHHDVTKYVHIPGELHYILHFASPASPIDYLKIPIQTLKVGAMGTHNLLGLARVKGSRFIIASTSEVYGDPLVHPQNEEYWGHVNPIGPRGCYDEAKRYQEAITMAYHRYHGLETRIVRIFNTYGPRMRLNDGRVLPAFIGQALRGEDLTIFGDGSQTRSFCYVSDLVEGIYRLLMSDYPYPVNVGNPSEITIKEFAEEIIKLTGTNQKVIYKDLPQDDPKQRQPDITKAREILNWEPKVLREEGLRITYDYFKSLPTERLYEESGHRAFDAFKKE</sequence>
<comment type="caution">
    <text evidence="16">The sequence shown here is derived from an EMBL/GenBank/DDBJ whole genome shotgun (WGS) entry which is preliminary data.</text>
</comment>
<keyword evidence="17" id="KW-1185">Reference proteome</keyword>
<evidence type="ECO:0000256" key="7">
    <source>
        <dbReference type="ARBA" id="ARBA00022793"/>
    </source>
</evidence>
<organism evidence="16 17">
    <name type="scientific">Arundinibacter roseus</name>
    <dbReference type="NCBI Taxonomy" id="2070510"/>
    <lineage>
        <taxon>Bacteria</taxon>
        <taxon>Pseudomonadati</taxon>
        <taxon>Bacteroidota</taxon>
        <taxon>Cytophagia</taxon>
        <taxon>Cytophagales</taxon>
        <taxon>Spirosomataceae</taxon>
        <taxon>Arundinibacter</taxon>
    </lineage>
</organism>
<dbReference type="GO" id="GO:0042732">
    <property type="term" value="P:D-xylose metabolic process"/>
    <property type="evidence" value="ECO:0007669"/>
    <property type="project" value="InterPro"/>
</dbReference>
<evidence type="ECO:0000256" key="9">
    <source>
        <dbReference type="ARBA" id="ARBA00022989"/>
    </source>
</evidence>
<evidence type="ECO:0000256" key="5">
    <source>
        <dbReference type="ARBA" id="ARBA00012290"/>
    </source>
</evidence>
<dbReference type="GO" id="GO:0070403">
    <property type="term" value="F:NAD+ binding"/>
    <property type="evidence" value="ECO:0007669"/>
    <property type="project" value="InterPro"/>
</dbReference>
<evidence type="ECO:0000256" key="3">
    <source>
        <dbReference type="ARBA" id="ARBA00005100"/>
    </source>
</evidence>
<evidence type="ECO:0000256" key="10">
    <source>
        <dbReference type="ARBA" id="ARBA00023027"/>
    </source>
</evidence>
<name>A0A4R4JVQ3_9BACT</name>
<dbReference type="CDD" id="cd05230">
    <property type="entry name" value="UGD_SDR_e"/>
    <property type="match status" value="1"/>
</dbReference>
<keyword evidence="8" id="KW-0735">Signal-anchor</keyword>
<dbReference type="GO" id="GO:0048040">
    <property type="term" value="F:UDP-glucuronate decarboxylase activity"/>
    <property type="evidence" value="ECO:0007669"/>
    <property type="project" value="UniProtKB-EC"/>
</dbReference>
<dbReference type="PANTHER" id="PTHR43078:SF6">
    <property type="entry name" value="UDP-GLUCURONIC ACID DECARBOXYLASE 1"/>
    <property type="match status" value="1"/>
</dbReference>
<evidence type="ECO:0000259" key="15">
    <source>
        <dbReference type="Pfam" id="PF16363"/>
    </source>
</evidence>
<accession>A0A4R4JVQ3</accession>
<evidence type="ECO:0000256" key="2">
    <source>
        <dbReference type="ARBA" id="ARBA00004447"/>
    </source>
</evidence>
<comment type="subcellular location">
    <subcellularLocation>
        <location evidence="2">Golgi apparatus</location>
        <location evidence="2">Golgi stack membrane</location>
        <topology evidence="2">Single-pass type II membrane protein</topology>
    </subcellularLocation>
</comment>
<dbReference type="InterPro" id="IPR016040">
    <property type="entry name" value="NAD(P)-bd_dom"/>
</dbReference>
<keyword evidence="14" id="KW-0456">Lyase</keyword>
<evidence type="ECO:0000256" key="12">
    <source>
        <dbReference type="ARBA" id="ARBA00023136"/>
    </source>
</evidence>
<keyword evidence="7" id="KW-0210">Decarboxylase</keyword>
<keyword evidence="11" id="KW-0333">Golgi apparatus</keyword>
<evidence type="ECO:0000256" key="14">
    <source>
        <dbReference type="ARBA" id="ARBA00023239"/>
    </source>
</evidence>
<reference evidence="16 17" key="1">
    <citation type="submission" date="2019-02" db="EMBL/GenBank/DDBJ databases">
        <title>Arundinibacter roseus gen. nov., sp. nov., a new member of the family Cytophagaceae.</title>
        <authorList>
            <person name="Szuroczki S."/>
            <person name="Khayer B."/>
            <person name="Sproer C."/>
            <person name="Toumi M."/>
            <person name="Szabo A."/>
            <person name="Felfoldi T."/>
            <person name="Schumann P."/>
            <person name="Toth E."/>
        </authorList>
    </citation>
    <scope>NUCLEOTIDE SEQUENCE [LARGE SCALE GENOMIC DNA]</scope>
    <source>
        <strain evidence="16 17">DMA-k-7a</strain>
    </source>
</reference>